<dbReference type="EMBL" id="LKEF01000015">
    <property type="protein sequence ID" value="KTB66322.1"/>
    <property type="molecule type" value="Genomic_DNA"/>
</dbReference>
<keyword evidence="3" id="KW-0804">Transcription</keyword>
<dbReference type="InterPro" id="IPR000551">
    <property type="entry name" value="MerR-type_HTH_dom"/>
</dbReference>
<dbReference type="Gene3D" id="1.10.1660.10">
    <property type="match status" value="1"/>
</dbReference>
<dbReference type="Pfam" id="PF13411">
    <property type="entry name" value="MerR_1"/>
    <property type="match status" value="1"/>
</dbReference>
<feature type="domain" description="HTH merR-type" evidence="4">
    <location>
        <begin position="22"/>
        <end position="91"/>
    </location>
</feature>
<proteinExistence type="predicted"/>
<reference evidence="5 6" key="1">
    <citation type="submission" date="2015-09" db="EMBL/GenBank/DDBJ databases">
        <title>Genome sequence of ICMP 11288.</title>
        <authorList>
            <person name="Visnovsky S."/>
            <person name="Lu A."/>
            <person name="Panda P."/>
            <person name="Pitman A."/>
        </authorList>
    </citation>
    <scope>NUCLEOTIDE SEQUENCE [LARGE SCALE GENOMIC DNA]</scope>
    <source>
        <strain evidence="5 6">ICMP 11288</strain>
    </source>
</reference>
<evidence type="ECO:0000259" key="4">
    <source>
        <dbReference type="PROSITE" id="PS50937"/>
    </source>
</evidence>
<dbReference type="Proteomes" id="UP000054197">
    <property type="component" value="Unassembled WGS sequence"/>
</dbReference>
<comment type="caution">
    <text evidence="5">The sequence shown here is derived from an EMBL/GenBank/DDBJ whole genome shotgun (WGS) entry which is preliminary data.</text>
</comment>
<evidence type="ECO:0000256" key="1">
    <source>
        <dbReference type="ARBA" id="ARBA00023015"/>
    </source>
</evidence>
<organism evidence="5 6">
    <name type="scientific">Pseudomonas fluorescens ICMP 11288</name>
    <dbReference type="NCBI Taxonomy" id="1198309"/>
    <lineage>
        <taxon>Bacteria</taxon>
        <taxon>Pseudomonadati</taxon>
        <taxon>Pseudomonadota</taxon>
        <taxon>Gammaproteobacteria</taxon>
        <taxon>Pseudomonadales</taxon>
        <taxon>Pseudomonadaceae</taxon>
        <taxon>Pseudomonas</taxon>
    </lineage>
</organism>
<gene>
    <name evidence="5" type="ORF">AO063_25920</name>
</gene>
<keyword evidence="1" id="KW-0805">Transcription regulation</keyword>
<evidence type="ECO:0000256" key="3">
    <source>
        <dbReference type="ARBA" id="ARBA00023163"/>
    </source>
</evidence>
<dbReference type="GO" id="GO:0003700">
    <property type="term" value="F:DNA-binding transcription factor activity"/>
    <property type="evidence" value="ECO:0007669"/>
    <property type="project" value="InterPro"/>
</dbReference>
<accession>A0A0W0I0J5</accession>
<dbReference type="PROSITE" id="PS50937">
    <property type="entry name" value="HTH_MERR_2"/>
    <property type="match status" value="1"/>
</dbReference>
<dbReference type="InterPro" id="IPR009061">
    <property type="entry name" value="DNA-bd_dom_put_sf"/>
</dbReference>
<dbReference type="Gene3D" id="3.40.50.280">
    <property type="entry name" value="Cobalamin-binding domain"/>
    <property type="match status" value="1"/>
</dbReference>
<dbReference type="AlphaFoldDB" id="A0A0W0I0J5"/>
<name>A0A0W0I0J5_PSEFL</name>
<dbReference type="PANTHER" id="PTHR30204:SF67">
    <property type="entry name" value="HTH-TYPE TRANSCRIPTIONAL REGULATOR MLRA-RELATED"/>
    <property type="match status" value="1"/>
</dbReference>
<keyword evidence="2" id="KW-0238">DNA-binding</keyword>
<dbReference type="RefSeq" id="WP_058420026.1">
    <property type="nucleotide sequence ID" value="NZ_LKEF01000015.1"/>
</dbReference>
<dbReference type="InterPro" id="IPR047057">
    <property type="entry name" value="MerR_fam"/>
</dbReference>
<evidence type="ECO:0000313" key="5">
    <source>
        <dbReference type="EMBL" id="KTB66322.1"/>
    </source>
</evidence>
<dbReference type="SMART" id="SM00422">
    <property type="entry name" value="HTH_MERR"/>
    <property type="match status" value="1"/>
</dbReference>
<evidence type="ECO:0000313" key="6">
    <source>
        <dbReference type="Proteomes" id="UP000054197"/>
    </source>
</evidence>
<dbReference type="SUPFAM" id="SSF46955">
    <property type="entry name" value="Putative DNA-binding domain"/>
    <property type="match status" value="1"/>
</dbReference>
<protein>
    <submittedName>
        <fullName evidence="5">MerR family transcriptional regulator</fullName>
    </submittedName>
</protein>
<dbReference type="GO" id="GO:0003677">
    <property type="term" value="F:DNA binding"/>
    <property type="evidence" value="ECO:0007669"/>
    <property type="project" value="UniProtKB-KW"/>
</dbReference>
<dbReference type="PANTHER" id="PTHR30204">
    <property type="entry name" value="REDOX-CYCLING DRUG-SENSING TRANSCRIPTIONAL ACTIVATOR SOXR"/>
    <property type="match status" value="1"/>
</dbReference>
<dbReference type="CDD" id="cd01104">
    <property type="entry name" value="HTH_MlrA-CarA"/>
    <property type="match status" value="1"/>
</dbReference>
<sequence length="319" mass="35581">MPEITAQTREMAQAHIADPDELYPIRDVSRMTGVNPVTLRAWERRYGLIQPTRTESGHRLYSSADIVTVNRILDWIERGVAVSKVGKILARDDLQAVALHAEGNGADEHEWSQWRARLLQAISAFDDRQLESLYGQVFATYPLSVAFQDIFMPLWGDLLRHQGRFGQASEWLFYDTFLRMHTFERLRLASSSLAPQVLLAAMPGECRKLELLVAALMLSHENTPVKVLGMGQPFDELTLVCEKIRPQALVIFSNHAHNHELAARLSRLALTLDCPLLLAGAAADLAEQDLAGSPIGCLGSEGRQMQSRLQQFLAGSLDS</sequence>
<evidence type="ECO:0000256" key="2">
    <source>
        <dbReference type="ARBA" id="ARBA00023125"/>
    </source>
</evidence>